<keyword evidence="3" id="KW-1185">Reference proteome</keyword>
<comment type="caution">
    <text evidence="2">The sequence shown here is derived from an EMBL/GenBank/DDBJ whole genome shotgun (WGS) entry which is preliminary data.</text>
</comment>
<feature type="region of interest" description="Disordered" evidence="1">
    <location>
        <begin position="15"/>
        <end position="36"/>
    </location>
</feature>
<organism evidence="2 3">
    <name type="scientific">Labeo rohita</name>
    <name type="common">Indian major carp</name>
    <name type="synonym">Cyprinus rohita</name>
    <dbReference type="NCBI Taxonomy" id="84645"/>
    <lineage>
        <taxon>Eukaryota</taxon>
        <taxon>Metazoa</taxon>
        <taxon>Chordata</taxon>
        <taxon>Craniata</taxon>
        <taxon>Vertebrata</taxon>
        <taxon>Euteleostomi</taxon>
        <taxon>Actinopterygii</taxon>
        <taxon>Neopterygii</taxon>
        <taxon>Teleostei</taxon>
        <taxon>Ostariophysi</taxon>
        <taxon>Cypriniformes</taxon>
        <taxon>Cyprinidae</taxon>
        <taxon>Labeoninae</taxon>
        <taxon>Labeonini</taxon>
        <taxon>Labeo</taxon>
    </lineage>
</organism>
<protein>
    <submittedName>
        <fullName evidence="2">Uncharacterized protein</fullName>
    </submittedName>
</protein>
<name>A0A498NVD5_LABRO</name>
<evidence type="ECO:0000313" key="3">
    <source>
        <dbReference type="Proteomes" id="UP000290572"/>
    </source>
</evidence>
<dbReference type="AlphaFoldDB" id="A0A498NVD5"/>
<proteinExistence type="predicted"/>
<evidence type="ECO:0000256" key="1">
    <source>
        <dbReference type="SAM" id="MobiDB-lite"/>
    </source>
</evidence>
<sequence>MVMTVFMMMGDTLGNRKRVDRRSAREESHRYPTGSGAGEWRGLFLHSINPPAASPGAHQALKTHPLINLVTPVKDPALRYPLSATCYAIRSPTPADGEKDDA</sequence>
<reference evidence="2 3" key="1">
    <citation type="submission" date="2018-03" db="EMBL/GenBank/DDBJ databases">
        <title>Draft genome sequence of Rohu Carp (Labeo rohita).</title>
        <authorList>
            <person name="Das P."/>
            <person name="Kushwaha B."/>
            <person name="Joshi C.G."/>
            <person name="Kumar D."/>
            <person name="Nagpure N.S."/>
            <person name="Sahoo L."/>
            <person name="Das S.P."/>
            <person name="Bit A."/>
            <person name="Patnaik S."/>
            <person name="Meher P.K."/>
            <person name="Jayasankar P."/>
            <person name="Koringa P.G."/>
            <person name="Patel N.V."/>
            <person name="Hinsu A.T."/>
            <person name="Kumar R."/>
            <person name="Pandey M."/>
            <person name="Agarwal S."/>
            <person name="Srivastava S."/>
            <person name="Singh M."/>
            <person name="Iquebal M.A."/>
            <person name="Jaiswal S."/>
            <person name="Angadi U.B."/>
            <person name="Kumar N."/>
            <person name="Raza M."/>
            <person name="Shah T.M."/>
            <person name="Rai A."/>
            <person name="Jena J.K."/>
        </authorList>
    </citation>
    <scope>NUCLEOTIDE SEQUENCE [LARGE SCALE GENOMIC DNA]</scope>
    <source>
        <strain evidence="2">DASCIFA01</strain>
        <tissue evidence="2">Testis</tissue>
    </source>
</reference>
<accession>A0A498NVD5</accession>
<evidence type="ECO:0000313" key="2">
    <source>
        <dbReference type="EMBL" id="RXN35861.1"/>
    </source>
</evidence>
<gene>
    <name evidence="2" type="ORF">ROHU_003463</name>
</gene>
<dbReference type="Proteomes" id="UP000290572">
    <property type="component" value="Unassembled WGS sequence"/>
</dbReference>
<dbReference type="EMBL" id="QBIY01010300">
    <property type="protein sequence ID" value="RXN35861.1"/>
    <property type="molecule type" value="Genomic_DNA"/>
</dbReference>
<feature type="compositionally biased region" description="Basic and acidic residues" evidence="1">
    <location>
        <begin position="21"/>
        <end position="30"/>
    </location>
</feature>